<reference evidence="1" key="2">
    <citation type="submission" date="2021-09" db="EMBL/GenBank/DDBJ databases">
        <authorList>
            <person name="Gilroy R."/>
        </authorList>
    </citation>
    <scope>NUCLEOTIDE SEQUENCE</scope>
    <source>
        <strain evidence="1">ChiGjej2B2-7701</strain>
    </source>
</reference>
<comment type="caution">
    <text evidence="1">The sequence shown here is derived from an EMBL/GenBank/DDBJ whole genome shotgun (WGS) entry which is preliminary data.</text>
</comment>
<protein>
    <submittedName>
        <fullName evidence="1">HAD hydrolase family protein</fullName>
    </submittedName>
</protein>
<dbReference type="Proteomes" id="UP000746751">
    <property type="component" value="Unassembled WGS sequence"/>
</dbReference>
<sequence length="271" mass="29305">MYDTPAVAFFDVDGTLIWHDPDANAAQNVAHAQVTPGVKRAFERLHARGNLSFICTGRPRNLINQGLLDLNPTGLITSSGACLFFEGRKVFERTIDLDLLHATVDWLMEEGIEVLFEGTDCFAALLPNGGVYTDIPGALSVHSWEELCAATNLRFSKFSYAGDMIERVEQMGEPLRSHYTFYNLGLGAGEAGPVGIDKAFGIAKALEQLNHSAKNTYAFGDSENDLPMLRAVETSIAMGNAMDVVKAQADYVTDSAAHDGVATGLARFGLI</sequence>
<keyword evidence="1" id="KW-0378">Hydrolase</keyword>
<evidence type="ECO:0000313" key="1">
    <source>
        <dbReference type="EMBL" id="HJG31978.1"/>
    </source>
</evidence>
<dbReference type="GO" id="GO:0016791">
    <property type="term" value="F:phosphatase activity"/>
    <property type="evidence" value="ECO:0007669"/>
    <property type="project" value="TreeGrafter"/>
</dbReference>
<dbReference type="PANTHER" id="PTHR10000">
    <property type="entry name" value="PHOSPHOSERINE PHOSPHATASE"/>
    <property type="match status" value="1"/>
</dbReference>
<organism evidence="1 2">
    <name type="scientific">Collinsella ihumii</name>
    <dbReference type="NCBI Taxonomy" id="1720204"/>
    <lineage>
        <taxon>Bacteria</taxon>
        <taxon>Bacillati</taxon>
        <taxon>Actinomycetota</taxon>
        <taxon>Coriobacteriia</taxon>
        <taxon>Coriobacteriales</taxon>
        <taxon>Coriobacteriaceae</taxon>
        <taxon>Collinsella</taxon>
    </lineage>
</organism>
<gene>
    <name evidence="1" type="ORF">K8U80_11405</name>
</gene>
<dbReference type="Gene3D" id="3.40.50.1000">
    <property type="entry name" value="HAD superfamily/HAD-like"/>
    <property type="match status" value="1"/>
</dbReference>
<dbReference type="EMBL" id="DYVF01000069">
    <property type="protein sequence ID" value="HJG31978.1"/>
    <property type="molecule type" value="Genomic_DNA"/>
</dbReference>
<accession>A0A921LU28</accession>
<evidence type="ECO:0000313" key="2">
    <source>
        <dbReference type="Proteomes" id="UP000746751"/>
    </source>
</evidence>
<dbReference type="PANTHER" id="PTHR10000:SF25">
    <property type="entry name" value="PHOSPHATASE YKRA-RELATED"/>
    <property type="match status" value="1"/>
</dbReference>
<dbReference type="GO" id="GO:0005829">
    <property type="term" value="C:cytosol"/>
    <property type="evidence" value="ECO:0007669"/>
    <property type="project" value="TreeGrafter"/>
</dbReference>
<proteinExistence type="predicted"/>
<dbReference type="SUPFAM" id="SSF56784">
    <property type="entry name" value="HAD-like"/>
    <property type="match status" value="1"/>
</dbReference>
<dbReference type="GO" id="GO:0000287">
    <property type="term" value="F:magnesium ion binding"/>
    <property type="evidence" value="ECO:0007669"/>
    <property type="project" value="TreeGrafter"/>
</dbReference>
<dbReference type="Gene3D" id="3.30.1240.10">
    <property type="match status" value="1"/>
</dbReference>
<name>A0A921LU28_9ACTN</name>
<dbReference type="InterPro" id="IPR036412">
    <property type="entry name" value="HAD-like_sf"/>
</dbReference>
<dbReference type="PROSITE" id="PS01229">
    <property type="entry name" value="COF_2"/>
    <property type="match status" value="1"/>
</dbReference>
<dbReference type="AlphaFoldDB" id="A0A921LU28"/>
<reference evidence="1" key="1">
    <citation type="journal article" date="2021" name="PeerJ">
        <title>Extensive microbial diversity within the chicken gut microbiome revealed by metagenomics and culture.</title>
        <authorList>
            <person name="Gilroy R."/>
            <person name="Ravi A."/>
            <person name="Getino M."/>
            <person name="Pursley I."/>
            <person name="Horton D.L."/>
            <person name="Alikhan N.F."/>
            <person name="Baker D."/>
            <person name="Gharbi K."/>
            <person name="Hall N."/>
            <person name="Watson M."/>
            <person name="Adriaenssens E.M."/>
            <person name="Foster-Nyarko E."/>
            <person name="Jarju S."/>
            <person name="Secka A."/>
            <person name="Antonio M."/>
            <person name="Oren A."/>
            <person name="Chaudhuri R.R."/>
            <person name="La Ragione R."/>
            <person name="Hildebrand F."/>
            <person name="Pallen M.J."/>
        </authorList>
    </citation>
    <scope>NUCLEOTIDE SEQUENCE</scope>
    <source>
        <strain evidence="1">ChiGjej2B2-7701</strain>
    </source>
</reference>
<dbReference type="Pfam" id="PF08282">
    <property type="entry name" value="Hydrolase_3"/>
    <property type="match status" value="1"/>
</dbReference>
<dbReference type="InterPro" id="IPR023214">
    <property type="entry name" value="HAD_sf"/>
</dbReference>